<dbReference type="AlphaFoldDB" id="A0A3P7LK33"/>
<evidence type="ECO:0000313" key="2">
    <source>
        <dbReference type="Proteomes" id="UP000281553"/>
    </source>
</evidence>
<organism evidence="1 2">
    <name type="scientific">Dibothriocephalus latus</name>
    <name type="common">Fish tapeworm</name>
    <name type="synonym">Diphyllobothrium latum</name>
    <dbReference type="NCBI Taxonomy" id="60516"/>
    <lineage>
        <taxon>Eukaryota</taxon>
        <taxon>Metazoa</taxon>
        <taxon>Spiralia</taxon>
        <taxon>Lophotrochozoa</taxon>
        <taxon>Platyhelminthes</taxon>
        <taxon>Cestoda</taxon>
        <taxon>Eucestoda</taxon>
        <taxon>Diphyllobothriidea</taxon>
        <taxon>Diphyllobothriidae</taxon>
        <taxon>Dibothriocephalus</taxon>
    </lineage>
</organism>
<keyword evidence="2" id="KW-1185">Reference proteome</keyword>
<name>A0A3P7LK33_DIBLA</name>
<reference evidence="1 2" key="1">
    <citation type="submission" date="2018-11" db="EMBL/GenBank/DDBJ databases">
        <authorList>
            <consortium name="Pathogen Informatics"/>
        </authorList>
    </citation>
    <scope>NUCLEOTIDE SEQUENCE [LARGE SCALE GENOMIC DNA]</scope>
</reference>
<evidence type="ECO:0000313" key="1">
    <source>
        <dbReference type="EMBL" id="VDN17255.1"/>
    </source>
</evidence>
<dbReference type="EMBL" id="UYRU01068014">
    <property type="protein sequence ID" value="VDN17255.1"/>
    <property type="molecule type" value="Genomic_DNA"/>
</dbReference>
<proteinExistence type="predicted"/>
<protein>
    <submittedName>
        <fullName evidence="1">Uncharacterized protein</fullName>
    </submittedName>
</protein>
<accession>A0A3P7LK33</accession>
<dbReference type="Proteomes" id="UP000281553">
    <property type="component" value="Unassembled WGS sequence"/>
</dbReference>
<sequence>MSLWEPRVPTRLHGGQGLLHQISLRWIYLSSSVFLMTEQFLPTMLLLLLLAAGIEAHPAGLRIQQGLLASQDESFWVSAFKKYGLQLLQFCLNS</sequence>
<gene>
    <name evidence="1" type="ORF">DILT_LOCUS12880</name>
</gene>